<organism evidence="1">
    <name type="scientific">Nicotiana tabacum</name>
    <name type="common">Common tobacco</name>
    <dbReference type="NCBI Taxonomy" id="4097"/>
    <lineage>
        <taxon>Eukaryota</taxon>
        <taxon>Viridiplantae</taxon>
        <taxon>Streptophyta</taxon>
        <taxon>Embryophyta</taxon>
        <taxon>Tracheophyta</taxon>
        <taxon>Spermatophyta</taxon>
        <taxon>Magnoliopsida</taxon>
        <taxon>eudicotyledons</taxon>
        <taxon>Gunneridae</taxon>
        <taxon>Pentapetalae</taxon>
        <taxon>asterids</taxon>
        <taxon>lamiids</taxon>
        <taxon>Solanales</taxon>
        <taxon>Solanaceae</taxon>
        <taxon>Nicotianoideae</taxon>
        <taxon>Nicotianeae</taxon>
        <taxon>Nicotiana</taxon>
    </lineage>
</organism>
<accession>A0A1S3XM39</accession>
<dbReference type="STRING" id="4097.A0A1S3XM39"/>
<dbReference type="PANTHER" id="PTHR11439">
    <property type="entry name" value="GAG-POL-RELATED RETROTRANSPOSON"/>
    <property type="match status" value="1"/>
</dbReference>
<dbReference type="OrthoDB" id="1305759at2759"/>
<name>A0A1S3XM39_TOBAC</name>
<protein>
    <submittedName>
        <fullName evidence="1">Uncharacterized mitochondrial protein AtMg00810-like</fullName>
    </submittedName>
</protein>
<feature type="non-terminal residue" evidence="1">
    <location>
        <position position="177"/>
    </location>
</feature>
<proteinExistence type="predicted"/>
<dbReference type="KEGG" id="nta:107766469"/>
<sequence>MEILREKAGFIASQRKFTLDMLKEFDVSHLPRVSSPLDSSSELQADDGQPLQNPTIFRHLVGKTNTRPDLSFVVLTLSQYMQKPCVSHISAALRVLKYLCSDPGQGILLSAEPSFSLLVFYDADWPLARIQGEAKYRSMKRVTAELTWLVRVLEDLSAPVNLPIPLLSDSKAATISP</sequence>
<dbReference type="PANTHER" id="PTHR11439:SF498">
    <property type="entry name" value="DNAK FAMILY PROTEIN"/>
    <property type="match status" value="1"/>
</dbReference>
<dbReference type="PaxDb" id="4097-A0A1S3XM39"/>
<dbReference type="AlphaFoldDB" id="A0A1S3XM39"/>
<reference evidence="1" key="1">
    <citation type="submission" date="2025-08" db="UniProtKB">
        <authorList>
            <consortium name="RefSeq"/>
        </authorList>
    </citation>
    <scope>IDENTIFICATION</scope>
</reference>
<dbReference type="RefSeq" id="XP_016440732.1">
    <property type="nucleotide sequence ID" value="XM_016585246.1"/>
</dbReference>
<gene>
    <name evidence="1" type="primary">LOC107766469</name>
</gene>
<evidence type="ECO:0000313" key="1">
    <source>
        <dbReference type="RefSeq" id="XP_016440732.1"/>
    </source>
</evidence>